<sequence>MTVEAVRFIRTFFIPLSSGPLQLYTSALPFLPSKSLMHHIYGHLVDKTAPFVLHGQESTWSPLLLSLEFHQDQITALTFSNDGTHLASGDEEGNIQIWSLETGGIIGSTIQASRNFIISSLALSPDGSHIACGSEGGQLQTWELEEEDLFGMSVIGLESPVMTLTFSLDGTHLASGHGNGIVNIWD</sequence>
<keyword evidence="1 3" id="KW-0853">WD repeat</keyword>
<keyword evidence="2" id="KW-0677">Repeat</keyword>
<dbReference type="EMBL" id="KL197728">
    <property type="protein sequence ID" value="KDQ54642.1"/>
    <property type="molecule type" value="Genomic_DNA"/>
</dbReference>
<keyword evidence="5" id="KW-1185">Reference proteome</keyword>
<organism evidence="4 5">
    <name type="scientific">Jaapia argillacea MUCL 33604</name>
    <dbReference type="NCBI Taxonomy" id="933084"/>
    <lineage>
        <taxon>Eukaryota</taxon>
        <taxon>Fungi</taxon>
        <taxon>Dikarya</taxon>
        <taxon>Basidiomycota</taxon>
        <taxon>Agaricomycotina</taxon>
        <taxon>Agaricomycetes</taxon>
        <taxon>Agaricomycetidae</taxon>
        <taxon>Jaapiales</taxon>
        <taxon>Jaapiaceae</taxon>
        <taxon>Jaapia</taxon>
    </lineage>
</organism>
<accession>A0A067PTM9</accession>
<evidence type="ECO:0000256" key="1">
    <source>
        <dbReference type="ARBA" id="ARBA00022574"/>
    </source>
</evidence>
<dbReference type="SUPFAM" id="SSF50978">
    <property type="entry name" value="WD40 repeat-like"/>
    <property type="match status" value="1"/>
</dbReference>
<dbReference type="InterPro" id="IPR036322">
    <property type="entry name" value="WD40_repeat_dom_sf"/>
</dbReference>
<dbReference type="InterPro" id="IPR015943">
    <property type="entry name" value="WD40/YVTN_repeat-like_dom_sf"/>
</dbReference>
<evidence type="ECO:0000256" key="2">
    <source>
        <dbReference type="ARBA" id="ARBA00022737"/>
    </source>
</evidence>
<dbReference type="Gene3D" id="2.130.10.10">
    <property type="entry name" value="YVTN repeat-like/Quinoprotein amine dehydrogenase"/>
    <property type="match status" value="1"/>
</dbReference>
<dbReference type="AlphaFoldDB" id="A0A067PTM9"/>
<dbReference type="PROSITE" id="PS50082">
    <property type="entry name" value="WD_REPEATS_2"/>
    <property type="match status" value="2"/>
</dbReference>
<feature type="non-terminal residue" evidence="4">
    <location>
        <position position="186"/>
    </location>
</feature>
<evidence type="ECO:0000256" key="3">
    <source>
        <dbReference type="PROSITE-ProRule" id="PRU00221"/>
    </source>
</evidence>
<evidence type="ECO:0000313" key="5">
    <source>
        <dbReference type="Proteomes" id="UP000027265"/>
    </source>
</evidence>
<dbReference type="Pfam" id="PF00400">
    <property type="entry name" value="WD40"/>
    <property type="match status" value="3"/>
</dbReference>
<dbReference type="InterPro" id="IPR050349">
    <property type="entry name" value="WD_LIS1/nudF_dynein_reg"/>
</dbReference>
<dbReference type="OrthoDB" id="2627610at2759"/>
<gene>
    <name evidence="4" type="ORF">JAAARDRAFT_135392</name>
</gene>
<dbReference type="STRING" id="933084.A0A067PTM9"/>
<evidence type="ECO:0000313" key="4">
    <source>
        <dbReference type="EMBL" id="KDQ54642.1"/>
    </source>
</evidence>
<dbReference type="PROSITE" id="PS50294">
    <property type="entry name" value="WD_REPEATS_REGION"/>
    <property type="match status" value="2"/>
</dbReference>
<protein>
    <submittedName>
        <fullName evidence="4">Uncharacterized protein</fullName>
    </submittedName>
</protein>
<name>A0A067PTM9_9AGAM</name>
<proteinExistence type="predicted"/>
<dbReference type="InParanoid" id="A0A067PTM9"/>
<dbReference type="Proteomes" id="UP000027265">
    <property type="component" value="Unassembled WGS sequence"/>
</dbReference>
<dbReference type="InterPro" id="IPR001680">
    <property type="entry name" value="WD40_rpt"/>
</dbReference>
<reference evidence="5" key="1">
    <citation type="journal article" date="2014" name="Proc. Natl. Acad. Sci. U.S.A.">
        <title>Extensive sampling of basidiomycete genomes demonstrates inadequacy of the white-rot/brown-rot paradigm for wood decay fungi.</title>
        <authorList>
            <person name="Riley R."/>
            <person name="Salamov A.A."/>
            <person name="Brown D.W."/>
            <person name="Nagy L.G."/>
            <person name="Floudas D."/>
            <person name="Held B.W."/>
            <person name="Levasseur A."/>
            <person name="Lombard V."/>
            <person name="Morin E."/>
            <person name="Otillar R."/>
            <person name="Lindquist E.A."/>
            <person name="Sun H."/>
            <person name="LaButti K.M."/>
            <person name="Schmutz J."/>
            <person name="Jabbour D."/>
            <person name="Luo H."/>
            <person name="Baker S.E."/>
            <person name="Pisabarro A.G."/>
            <person name="Walton J.D."/>
            <person name="Blanchette R.A."/>
            <person name="Henrissat B."/>
            <person name="Martin F."/>
            <person name="Cullen D."/>
            <person name="Hibbett D.S."/>
            <person name="Grigoriev I.V."/>
        </authorList>
    </citation>
    <scope>NUCLEOTIDE SEQUENCE [LARGE SCALE GENOMIC DNA]</scope>
    <source>
        <strain evidence="5">MUCL 33604</strain>
    </source>
</reference>
<dbReference type="PANTHER" id="PTHR44129">
    <property type="entry name" value="WD REPEAT-CONTAINING PROTEIN POP1"/>
    <property type="match status" value="1"/>
</dbReference>
<feature type="repeat" description="WD" evidence="3">
    <location>
        <begin position="67"/>
        <end position="108"/>
    </location>
</feature>
<dbReference type="SMART" id="SM00320">
    <property type="entry name" value="WD40"/>
    <property type="match status" value="3"/>
</dbReference>
<feature type="repeat" description="WD" evidence="3">
    <location>
        <begin position="154"/>
        <end position="186"/>
    </location>
</feature>
<dbReference type="HOGENOM" id="CLU_000288_57_19_1"/>